<dbReference type="Gene3D" id="3.90.76.10">
    <property type="entry name" value="Dipeptide-binding Protein, Domain 1"/>
    <property type="match status" value="1"/>
</dbReference>
<dbReference type="GO" id="GO:0043190">
    <property type="term" value="C:ATP-binding cassette (ABC) transporter complex"/>
    <property type="evidence" value="ECO:0007669"/>
    <property type="project" value="InterPro"/>
</dbReference>
<evidence type="ECO:0000256" key="1">
    <source>
        <dbReference type="ARBA" id="ARBA00005695"/>
    </source>
</evidence>
<evidence type="ECO:0000313" key="6">
    <source>
        <dbReference type="Proteomes" id="UP000095401"/>
    </source>
</evidence>
<proteinExistence type="inferred from homology"/>
<comment type="similarity">
    <text evidence="1">Belongs to the bacterial solute-binding protein 5 family.</text>
</comment>
<dbReference type="Proteomes" id="UP000095401">
    <property type="component" value="Chromosome"/>
</dbReference>
<protein>
    <submittedName>
        <fullName evidence="5">Peptide ABC transporter substrate-binding protein</fullName>
    </submittedName>
</protein>
<gene>
    <name evidence="5" type="ORF">BI364_00860</name>
</gene>
<dbReference type="GO" id="GO:0042938">
    <property type="term" value="P:dipeptide transport"/>
    <property type="evidence" value="ECO:0007669"/>
    <property type="project" value="TreeGrafter"/>
</dbReference>
<accession>A0A1D8IJW6</accession>
<keyword evidence="2 3" id="KW-0732">Signal</keyword>
<evidence type="ECO:0000256" key="3">
    <source>
        <dbReference type="SAM" id="SignalP"/>
    </source>
</evidence>
<dbReference type="PIRSF" id="PIRSF002741">
    <property type="entry name" value="MppA"/>
    <property type="match status" value="1"/>
</dbReference>
<dbReference type="GO" id="GO:0030288">
    <property type="term" value="C:outer membrane-bounded periplasmic space"/>
    <property type="evidence" value="ECO:0007669"/>
    <property type="project" value="TreeGrafter"/>
</dbReference>
<organism evidence="5 6">
    <name type="scientific">Acidihalobacter yilgarnensis</name>
    <dbReference type="NCBI Taxonomy" id="2819280"/>
    <lineage>
        <taxon>Bacteria</taxon>
        <taxon>Pseudomonadati</taxon>
        <taxon>Pseudomonadota</taxon>
        <taxon>Gammaproteobacteria</taxon>
        <taxon>Chromatiales</taxon>
        <taxon>Ectothiorhodospiraceae</taxon>
        <taxon>Acidihalobacter</taxon>
    </lineage>
</organism>
<name>A0A1D8IJW6_9GAMM</name>
<dbReference type="Gene3D" id="3.40.190.10">
    <property type="entry name" value="Periplasmic binding protein-like II"/>
    <property type="match status" value="1"/>
</dbReference>
<reference evidence="6" key="1">
    <citation type="submission" date="2016-09" db="EMBL/GenBank/DDBJ databases">
        <title>Acidihalobacter prosperus F5.</title>
        <authorList>
            <person name="Khaleque H.N."/>
            <person name="Ramsay J.P."/>
            <person name="Kaksonen A.H."/>
            <person name="Boxall N.J."/>
            <person name="Watkin E.L.J."/>
        </authorList>
    </citation>
    <scope>NUCLEOTIDE SEQUENCE [LARGE SCALE GENOMIC DNA]</scope>
    <source>
        <strain evidence="6">F5</strain>
    </source>
</reference>
<dbReference type="GO" id="GO:1904680">
    <property type="term" value="F:peptide transmembrane transporter activity"/>
    <property type="evidence" value="ECO:0007669"/>
    <property type="project" value="TreeGrafter"/>
</dbReference>
<dbReference type="InterPro" id="IPR039424">
    <property type="entry name" value="SBP_5"/>
</dbReference>
<dbReference type="KEGG" id="aprs:BI364_00860"/>
<evidence type="ECO:0000256" key="2">
    <source>
        <dbReference type="ARBA" id="ARBA00022729"/>
    </source>
</evidence>
<dbReference type="Gene3D" id="3.10.105.10">
    <property type="entry name" value="Dipeptide-binding Protein, Domain 3"/>
    <property type="match status" value="1"/>
</dbReference>
<dbReference type="AlphaFoldDB" id="A0A1D8IJW6"/>
<dbReference type="EMBL" id="CP017415">
    <property type="protein sequence ID" value="AOU96752.1"/>
    <property type="molecule type" value="Genomic_DNA"/>
</dbReference>
<dbReference type="InterPro" id="IPR030678">
    <property type="entry name" value="Peptide/Ni-bd"/>
</dbReference>
<dbReference type="Pfam" id="PF00496">
    <property type="entry name" value="SBP_bac_5"/>
    <property type="match status" value="1"/>
</dbReference>
<keyword evidence="6" id="KW-1185">Reference proteome</keyword>
<dbReference type="InterPro" id="IPR000914">
    <property type="entry name" value="SBP_5_dom"/>
</dbReference>
<feature type="signal peptide" evidence="3">
    <location>
        <begin position="1"/>
        <end position="26"/>
    </location>
</feature>
<evidence type="ECO:0000259" key="4">
    <source>
        <dbReference type="Pfam" id="PF00496"/>
    </source>
</evidence>
<feature type="domain" description="Solute-binding protein family 5" evidence="4">
    <location>
        <begin position="79"/>
        <end position="437"/>
    </location>
</feature>
<dbReference type="SUPFAM" id="SSF53850">
    <property type="entry name" value="Periplasmic binding protein-like II"/>
    <property type="match status" value="1"/>
</dbReference>
<dbReference type="PANTHER" id="PTHR30290">
    <property type="entry name" value="PERIPLASMIC BINDING COMPONENT OF ABC TRANSPORTER"/>
    <property type="match status" value="1"/>
</dbReference>
<feature type="chain" id="PRO_5009108271" evidence="3">
    <location>
        <begin position="27"/>
        <end position="522"/>
    </location>
</feature>
<evidence type="ECO:0000313" key="5">
    <source>
        <dbReference type="EMBL" id="AOU96752.1"/>
    </source>
</evidence>
<dbReference type="CDD" id="cd08512">
    <property type="entry name" value="PBP2_NikA_DppA_OppA_like_7"/>
    <property type="match status" value="1"/>
</dbReference>
<sequence length="522" mass="57212">MIGFKWMSVSAVGLAVVSLAGVPAFAATPTNVLVIGKAADPQTLDPDVTMDNNDWTVTYPAYQRLVRYKTVAGKGTTSVVGELARSWTVSPDKLTWTFKLRPGERFADGTPVTASAVKFSFDRLLKLGKGPAEPFQDLASVMVINPYTIRFRLKEAFAPFLYTLANDGAAIINPKVMTHQVNGDLAQAWLAGHTAGSGAYQLRSWQKGQSLIMTPNAHYAGPKPHFAEVIVKIVPDASARRLQLERGDLDIAENLPADQLNAMKKAGTPGVIVREYPSLKVTYLYLNNKRPPLDKVAVRRAIIEAVDARAIIGGILNGEGKPMGAPIPDGMWGYDPTLKPVARDIAKARALLKQAGAEHLKLSFDYSDADPNWSTIALAVQANLADAGISVKLENFANATYRDRLGKGDFDIAIGNWSPDFADPYMFMNYWFDSANGGLAGNRSFYSNPEVDKLVRTAAVATTQRERMRLYQQAQRIAVKDAAYVYLFQKNSQIAMRKAVKGFVFNPMLEQIYNIASMSKTH</sequence>
<dbReference type="PANTHER" id="PTHR30290:SF38">
    <property type="entry name" value="D,D-DIPEPTIDE-BINDING PERIPLASMIC PROTEIN DDPA-RELATED"/>
    <property type="match status" value="1"/>
</dbReference>